<feature type="transmembrane region" description="Helical" evidence="1">
    <location>
        <begin position="6"/>
        <end position="24"/>
    </location>
</feature>
<protein>
    <submittedName>
        <fullName evidence="2">Uncharacterized protein</fullName>
    </submittedName>
</protein>
<accession>A0A1X2G3R7</accession>
<dbReference type="Proteomes" id="UP000242146">
    <property type="component" value="Unassembled WGS sequence"/>
</dbReference>
<reference evidence="2 3" key="1">
    <citation type="submission" date="2016-07" db="EMBL/GenBank/DDBJ databases">
        <title>Pervasive Adenine N6-methylation of Active Genes in Fungi.</title>
        <authorList>
            <consortium name="DOE Joint Genome Institute"/>
            <person name="Mondo S.J."/>
            <person name="Dannebaum R.O."/>
            <person name="Kuo R.C."/>
            <person name="Labutti K."/>
            <person name="Haridas S."/>
            <person name="Kuo A."/>
            <person name="Salamov A."/>
            <person name="Ahrendt S.R."/>
            <person name="Lipzen A."/>
            <person name="Sullivan W."/>
            <person name="Andreopoulos W.B."/>
            <person name="Clum A."/>
            <person name="Lindquist E."/>
            <person name="Daum C."/>
            <person name="Ramamoorthy G.K."/>
            <person name="Gryganskyi A."/>
            <person name="Culley D."/>
            <person name="Magnuson J.K."/>
            <person name="James T.Y."/>
            <person name="O'Malley M.A."/>
            <person name="Stajich J.E."/>
            <person name="Spatafora J.W."/>
            <person name="Visel A."/>
            <person name="Grigoriev I.V."/>
        </authorList>
    </citation>
    <scope>NUCLEOTIDE SEQUENCE [LARGE SCALE GENOMIC DNA]</scope>
    <source>
        <strain evidence="2 3">NRRL 3301</strain>
    </source>
</reference>
<proteinExistence type="predicted"/>
<evidence type="ECO:0000313" key="3">
    <source>
        <dbReference type="Proteomes" id="UP000242146"/>
    </source>
</evidence>
<evidence type="ECO:0000313" key="2">
    <source>
        <dbReference type="EMBL" id="ORX44033.1"/>
    </source>
</evidence>
<sequence>IQRTIQWIRMTVLVLSVLIIMASLSQYSRQTLPILSLFKNDEDMPQAVIHDRRLIATLVASQASIFCPLFLLMSQNADTTSTPTTIFSIGIHPSSSFWRIAFDLFCQFLMPLGLVLSWLFCISFDHKTALLLD</sequence>
<keyword evidence="1" id="KW-1133">Transmembrane helix</keyword>
<feature type="non-terminal residue" evidence="2">
    <location>
        <position position="133"/>
    </location>
</feature>
<dbReference type="AlphaFoldDB" id="A0A1X2G3R7"/>
<evidence type="ECO:0000256" key="1">
    <source>
        <dbReference type="SAM" id="Phobius"/>
    </source>
</evidence>
<dbReference type="OrthoDB" id="2340007at2759"/>
<feature type="transmembrane region" description="Helical" evidence="1">
    <location>
        <begin position="97"/>
        <end position="121"/>
    </location>
</feature>
<keyword evidence="1" id="KW-0472">Membrane</keyword>
<organism evidence="2 3">
    <name type="scientific">Hesseltinella vesiculosa</name>
    <dbReference type="NCBI Taxonomy" id="101127"/>
    <lineage>
        <taxon>Eukaryota</taxon>
        <taxon>Fungi</taxon>
        <taxon>Fungi incertae sedis</taxon>
        <taxon>Mucoromycota</taxon>
        <taxon>Mucoromycotina</taxon>
        <taxon>Mucoromycetes</taxon>
        <taxon>Mucorales</taxon>
        <taxon>Cunninghamellaceae</taxon>
        <taxon>Hesseltinella</taxon>
    </lineage>
</organism>
<dbReference type="EMBL" id="MCGT01000051">
    <property type="protein sequence ID" value="ORX44033.1"/>
    <property type="molecule type" value="Genomic_DNA"/>
</dbReference>
<name>A0A1X2G3R7_9FUNG</name>
<gene>
    <name evidence="2" type="ORF">DM01DRAFT_1268275</name>
</gene>
<keyword evidence="3" id="KW-1185">Reference proteome</keyword>
<keyword evidence="1" id="KW-0812">Transmembrane</keyword>
<feature type="non-terminal residue" evidence="2">
    <location>
        <position position="1"/>
    </location>
</feature>
<comment type="caution">
    <text evidence="2">The sequence shown here is derived from an EMBL/GenBank/DDBJ whole genome shotgun (WGS) entry which is preliminary data.</text>
</comment>